<name>A0ABY6UWK9_BIOOC</name>
<dbReference type="InterPro" id="IPR012334">
    <property type="entry name" value="Pectin_lyas_fold"/>
</dbReference>
<dbReference type="Proteomes" id="UP000766486">
    <property type="component" value="Unassembled WGS sequence"/>
</dbReference>
<dbReference type="Gene3D" id="3.10.350.10">
    <property type="entry name" value="LysM domain"/>
    <property type="match status" value="1"/>
</dbReference>
<dbReference type="EMBL" id="CABFNS010000882">
    <property type="protein sequence ID" value="VUC34340.1"/>
    <property type="molecule type" value="Genomic_DNA"/>
</dbReference>
<comment type="caution">
    <text evidence="2">The sequence shown here is derived from an EMBL/GenBank/DDBJ whole genome shotgun (WGS) entry which is preliminary data.</text>
</comment>
<dbReference type="PANTHER" id="PTHR34997">
    <property type="entry name" value="AM15"/>
    <property type="match status" value="1"/>
</dbReference>
<comment type="similarity">
    <text evidence="1">Belongs to the secreted LysM effector family.</text>
</comment>
<keyword evidence="3" id="KW-1185">Reference proteome</keyword>
<reference evidence="2 3" key="1">
    <citation type="submission" date="2019-06" db="EMBL/GenBank/DDBJ databases">
        <authorList>
            <person name="Broberg M."/>
        </authorList>
    </citation>
    <scope>NUCLEOTIDE SEQUENCE [LARGE SCALE GENOMIC DNA]</scope>
</reference>
<dbReference type="PANTHER" id="PTHR34997:SF16">
    <property type="entry name" value="LYSM DOMAIN-CONTAINING PROTEIN"/>
    <property type="match status" value="1"/>
</dbReference>
<dbReference type="InterPro" id="IPR052210">
    <property type="entry name" value="LysM1-like"/>
</dbReference>
<accession>A0ABY6UWK9</accession>
<evidence type="ECO:0000313" key="2">
    <source>
        <dbReference type="EMBL" id="VUC34340.1"/>
    </source>
</evidence>
<dbReference type="Gene3D" id="2.160.20.10">
    <property type="entry name" value="Single-stranded right-handed beta-helix, Pectin lyase-like"/>
    <property type="match status" value="1"/>
</dbReference>
<protein>
    <submittedName>
        <fullName evidence="2">Uncharacterized protein</fullName>
    </submittedName>
</protein>
<proteinExistence type="inferred from homology"/>
<evidence type="ECO:0000256" key="1">
    <source>
        <dbReference type="ARBA" id="ARBA00044955"/>
    </source>
</evidence>
<sequence length="637" mass="71288">MNYEHSSAIYVLGAGLYSWYFDYSQKCLETEDCQRRAFEVQQSFDLWVYSLCTKAIVEMVTPYKDLATLAKDNVKGFLSSILAWLQGSKEVSGPRPFPGFQLYTENSLRNVRVPDLYKKALSSSIFCDGYVQWFQQPSYRGSIENSTLVVSIYDEGRADSLATWFTSVETLCQGYNVSQQLPLTPGGRIWASVNETCVKDSKTGVYSSDVIDKFSTVSTIQDMPLPEMCSECYIKRLAMMQNTSYSVYDDWYKEDLELVYERCGKEGPTEIPPSLDPVSEKIPTFCVSDNTIETSKGNNTCEETALHNNASPAALYSLKPDIQDCSGIADRTKLCLPLACASLVKYAKNDTCTGLEREGKLCFGDLRRFNPWINFECNNLEAGGKAFGWGLYTEPQNDRFDNWGVGGSGDTVTPILEATTLPFRLTLLTTQRQLKTLRPSVEDDTVAELANIQVFRPSKSQTEQVALDSDPQPEPLPSFFVPVSGLSNDFNIRLEPIAIRTPRGLSSAQIQKMIDSLLIEHDAEAKPSHLHAILPFWLQMLLNPDIEAFGHVVGACSINIFCIFHNVAVESSSQLFVGGRIKGVMVPKWFDRDFFRGVTVGEMMQRFDSLGKCLIRLGRINRAENSEAPRVLTVVEA</sequence>
<gene>
    <name evidence="2" type="ORF">CLO192961_LOCUS380522</name>
</gene>
<evidence type="ECO:0000313" key="3">
    <source>
        <dbReference type="Proteomes" id="UP000766486"/>
    </source>
</evidence>
<dbReference type="InterPro" id="IPR036779">
    <property type="entry name" value="LysM_dom_sf"/>
</dbReference>
<organism evidence="2 3">
    <name type="scientific">Bionectria ochroleuca</name>
    <name type="common">Gliocladium roseum</name>
    <dbReference type="NCBI Taxonomy" id="29856"/>
    <lineage>
        <taxon>Eukaryota</taxon>
        <taxon>Fungi</taxon>
        <taxon>Dikarya</taxon>
        <taxon>Ascomycota</taxon>
        <taxon>Pezizomycotina</taxon>
        <taxon>Sordariomycetes</taxon>
        <taxon>Hypocreomycetidae</taxon>
        <taxon>Hypocreales</taxon>
        <taxon>Bionectriaceae</taxon>
        <taxon>Clonostachys</taxon>
    </lineage>
</organism>